<evidence type="ECO:0000313" key="3">
    <source>
        <dbReference type="Proteomes" id="UP001194468"/>
    </source>
</evidence>
<proteinExistence type="predicted"/>
<keyword evidence="1" id="KW-0472">Membrane</keyword>
<accession>A0AAD4BFR2</accession>
<keyword evidence="1" id="KW-0812">Transmembrane</keyword>
<evidence type="ECO:0000313" key="2">
    <source>
        <dbReference type="EMBL" id="KAF8427642.1"/>
    </source>
</evidence>
<comment type="caution">
    <text evidence="2">The sequence shown here is derived from an EMBL/GenBank/DDBJ whole genome shotgun (WGS) entry which is preliminary data.</text>
</comment>
<evidence type="ECO:0000256" key="1">
    <source>
        <dbReference type="SAM" id="Phobius"/>
    </source>
</evidence>
<organism evidence="2 3">
    <name type="scientific">Boletus edulis BED1</name>
    <dbReference type="NCBI Taxonomy" id="1328754"/>
    <lineage>
        <taxon>Eukaryota</taxon>
        <taxon>Fungi</taxon>
        <taxon>Dikarya</taxon>
        <taxon>Basidiomycota</taxon>
        <taxon>Agaricomycotina</taxon>
        <taxon>Agaricomycetes</taxon>
        <taxon>Agaricomycetidae</taxon>
        <taxon>Boletales</taxon>
        <taxon>Boletineae</taxon>
        <taxon>Boletaceae</taxon>
        <taxon>Boletoideae</taxon>
        <taxon>Boletus</taxon>
    </lineage>
</organism>
<sequence>MMVWADTGSTYRQSSGCLVSSRGRSPISFHPRFCAATSPELFSCVNSSYLRLARSNARAANGTELASGLGLCRVVRVTLCVRPSSGTFSTDDPRSTLMLAFPPPSDGDHAQQNHYLPLSPHRPHLLRRRHDRSYPRLRRLTKCDGSTRYKSSRYVSFNRIYASGDASDRTAVYGVFIIAIWWSLVGALSYRYRGPNGRHFIYSTRIPTTYTCHRFNS</sequence>
<reference evidence="2" key="2">
    <citation type="journal article" date="2020" name="Nat. Commun.">
        <title>Large-scale genome sequencing of mycorrhizal fungi provides insights into the early evolution of symbiotic traits.</title>
        <authorList>
            <person name="Miyauchi S."/>
            <person name="Kiss E."/>
            <person name="Kuo A."/>
            <person name="Drula E."/>
            <person name="Kohler A."/>
            <person name="Sanchez-Garcia M."/>
            <person name="Morin E."/>
            <person name="Andreopoulos B."/>
            <person name="Barry K.W."/>
            <person name="Bonito G."/>
            <person name="Buee M."/>
            <person name="Carver A."/>
            <person name="Chen C."/>
            <person name="Cichocki N."/>
            <person name="Clum A."/>
            <person name="Culley D."/>
            <person name="Crous P.W."/>
            <person name="Fauchery L."/>
            <person name="Girlanda M."/>
            <person name="Hayes R.D."/>
            <person name="Keri Z."/>
            <person name="LaButti K."/>
            <person name="Lipzen A."/>
            <person name="Lombard V."/>
            <person name="Magnuson J."/>
            <person name="Maillard F."/>
            <person name="Murat C."/>
            <person name="Nolan M."/>
            <person name="Ohm R.A."/>
            <person name="Pangilinan J."/>
            <person name="Pereira M.F."/>
            <person name="Perotto S."/>
            <person name="Peter M."/>
            <person name="Pfister S."/>
            <person name="Riley R."/>
            <person name="Sitrit Y."/>
            <person name="Stielow J.B."/>
            <person name="Szollosi G."/>
            <person name="Zifcakova L."/>
            <person name="Stursova M."/>
            <person name="Spatafora J.W."/>
            <person name="Tedersoo L."/>
            <person name="Vaario L.M."/>
            <person name="Yamada A."/>
            <person name="Yan M."/>
            <person name="Wang P."/>
            <person name="Xu J."/>
            <person name="Bruns T."/>
            <person name="Baldrian P."/>
            <person name="Vilgalys R."/>
            <person name="Dunand C."/>
            <person name="Henrissat B."/>
            <person name="Grigoriev I.V."/>
            <person name="Hibbett D."/>
            <person name="Nagy L.G."/>
            <person name="Martin F.M."/>
        </authorList>
    </citation>
    <scope>NUCLEOTIDE SEQUENCE</scope>
    <source>
        <strain evidence="2">BED1</strain>
    </source>
</reference>
<protein>
    <submittedName>
        <fullName evidence="2">Uncharacterized protein</fullName>
    </submittedName>
</protein>
<reference evidence="2" key="1">
    <citation type="submission" date="2019-10" db="EMBL/GenBank/DDBJ databases">
        <authorList>
            <consortium name="DOE Joint Genome Institute"/>
            <person name="Kuo A."/>
            <person name="Miyauchi S."/>
            <person name="Kiss E."/>
            <person name="Drula E."/>
            <person name="Kohler A."/>
            <person name="Sanchez-Garcia M."/>
            <person name="Andreopoulos B."/>
            <person name="Barry K.W."/>
            <person name="Bonito G."/>
            <person name="Buee M."/>
            <person name="Carver A."/>
            <person name="Chen C."/>
            <person name="Cichocki N."/>
            <person name="Clum A."/>
            <person name="Culley D."/>
            <person name="Crous P.W."/>
            <person name="Fauchery L."/>
            <person name="Girlanda M."/>
            <person name="Hayes R."/>
            <person name="Keri Z."/>
            <person name="LaButti K."/>
            <person name="Lipzen A."/>
            <person name="Lombard V."/>
            <person name="Magnuson J."/>
            <person name="Maillard F."/>
            <person name="Morin E."/>
            <person name="Murat C."/>
            <person name="Nolan M."/>
            <person name="Ohm R."/>
            <person name="Pangilinan J."/>
            <person name="Pereira M."/>
            <person name="Perotto S."/>
            <person name="Peter M."/>
            <person name="Riley R."/>
            <person name="Sitrit Y."/>
            <person name="Stielow B."/>
            <person name="Szollosi G."/>
            <person name="Zifcakova L."/>
            <person name="Stursova M."/>
            <person name="Spatafora J.W."/>
            <person name="Tedersoo L."/>
            <person name="Vaario L.-M."/>
            <person name="Yamada A."/>
            <person name="Yan M."/>
            <person name="Wang P."/>
            <person name="Xu J."/>
            <person name="Bruns T."/>
            <person name="Baldrian P."/>
            <person name="Vilgalys R."/>
            <person name="Henrissat B."/>
            <person name="Grigoriev I.V."/>
            <person name="Hibbett D."/>
            <person name="Nagy L.G."/>
            <person name="Martin F.M."/>
        </authorList>
    </citation>
    <scope>NUCLEOTIDE SEQUENCE</scope>
    <source>
        <strain evidence="2">BED1</strain>
    </source>
</reference>
<dbReference type="Proteomes" id="UP001194468">
    <property type="component" value="Unassembled WGS sequence"/>
</dbReference>
<dbReference type="AlphaFoldDB" id="A0AAD4BFR2"/>
<keyword evidence="1" id="KW-1133">Transmembrane helix</keyword>
<keyword evidence="3" id="KW-1185">Reference proteome</keyword>
<gene>
    <name evidence="2" type="ORF">L210DRAFT_3138134</name>
</gene>
<feature type="transmembrane region" description="Helical" evidence="1">
    <location>
        <begin position="171"/>
        <end position="190"/>
    </location>
</feature>
<name>A0AAD4BFR2_BOLED</name>
<dbReference type="EMBL" id="WHUW01000078">
    <property type="protein sequence ID" value="KAF8427642.1"/>
    <property type="molecule type" value="Genomic_DNA"/>
</dbReference>